<feature type="compositionally biased region" description="Pro residues" evidence="1">
    <location>
        <begin position="28"/>
        <end position="40"/>
    </location>
</feature>
<dbReference type="Proteomes" id="UP000236723">
    <property type="component" value="Unassembled WGS sequence"/>
</dbReference>
<dbReference type="AlphaFoldDB" id="A0A1H6DBA8"/>
<dbReference type="Pfam" id="PF00805">
    <property type="entry name" value="Pentapeptide"/>
    <property type="match status" value="3"/>
</dbReference>
<proteinExistence type="predicted"/>
<evidence type="ECO:0000256" key="1">
    <source>
        <dbReference type="SAM" id="MobiDB-lite"/>
    </source>
</evidence>
<keyword evidence="2" id="KW-0472">Membrane</keyword>
<keyword evidence="2" id="KW-0812">Transmembrane</keyword>
<evidence type="ECO:0000256" key="2">
    <source>
        <dbReference type="SAM" id="Phobius"/>
    </source>
</evidence>
<dbReference type="InterPro" id="IPR051082">
    <property type="entry name" value="Pentapeptide-BTB/POZ_domain"/>
</dbReference>
<accession>A0A1H6DBA8</accession>
<dbReference type="EMBL" id="FNVO01000014">
    <property type="protein sequence ID" value="SEG81776.1"/>
    <property type="molecule type" value="Genomic_DNA"/>
</dbReference>
<dbReference type="Gene3D" id="2.160.20.80">
    <property type="entry name" value="E3 ubiquitin-protein ligase SopA"/>
    <property type="match status" value="1"/>
</dbReference>
<keyword evidence="2" id="KW-1133">Transmembrane helix</keyword>
<protein>
    <submittedName>
        <fullName evidence="3">Uncharacterized protein YjbI, contains pentapeptide repeats</fullName>
    </submittedName>
</protein>
<evidence type="ECO:0000313" key="3">
    <source>
        <dbReference type="EMBL" id="SEG81776.1"/>
    </source>
</evidence>
<dbReference type="SUPFAM" id="SSF141571">
    <property type="entry name" value="Pentapeptide repeat-like"/>
    <property type="match status" value="1"/>
</dbReference>
<organism evidence="3 4">
    <name type="scientific">Thermomonospora echinospora</name>
    <dbReference type="NCBI Taxonomy" id="1992"/>
    <lineage>
        <taxon>Bacteria</taxon>
        <taxon>Bacillati</taxon>
        <taxon>Actinomycetota</taxon>
        <taxon>Actinomycetes</taxon>
        <taxon>Streptosporangiales</taxon>
        <taxon>Thermomonosporaceae</taxon>
        <taxon>Thermomonospora</taxon>
    </lineage>
</organism>
<gene>
    <name evidence="3" type="ORF">SAMN04489712_114140</name>
</gene>
<sequence length="398" mass="42416">MSASHVSEPSPSSGAPAPPADRADDASPPAPSAVPQIPEPTPEELRNIPADRRLELLELQRQRLDAERDRRRHSKHQWFNSIGILIGVLAAVAGLVATVLTWRAGQDELHIAKEGQVTDRYTKAVEQLGSDKREVRTAAVYALERIARDSARDRPTIIDVLAACTREHDPAPAIKDDALPPEPDTDVAAALTVLGRLPRPAPAPSSRRILIPSSIHTLDLHSIRVPHSQLSRANLNDADLTGANLSEANLREATLIDADLNDVDLTGADLNDADLTLVDLVDADLSGATLSDANLRRAILADADLRDVILSDASLTGAFLSRADLNGAILSLADLTGADLTGADLTDAYLLDANLTGADLTDTDLTGANLTGADLRKIKGKSADEVRRVARTDATTRF</sequence>
<evidence type="ECO:0000313" key="4">
    <source>
        <dbReference type="Proteomes" id="UP000236723"/>
    </source>
</evidence>
<feature type="compositionally biased region" description="Low complexity" evidence="1">
    <location>
        <begin position="1"/>
        <end position="15"/>
    </location>
</feature>
<dbReference type="InterPro" id="IPR001646">
    <property type="entry name" value="5peptide_repeat"/>
</dbReference>
<reference evidence="4" key="1">
    <citation type="submission" date="2016-10" db="EMBL/GenBank/DDBJ databases">
        <authorList>
            <person name="Varghese N."/>
            <person name="Submissions S."/>
        </authorList>
    </citation>
    <scope>NUCLEOTIDE SEQUENCE [LARGE SCALE GENOMIC DNA]</scope>
    <source>
        <strain evidence="4">DSM 43163</strain>
    </source>
</reference>
<feature type="region of interest" description="Disordered" evidence="1">
    <location>
        <begin position="1"/>
        <end position="49"/>
    </location>
</feature>
<name>A0A1H6DBA8_9ACTN</name>
<dbReference type="PANTHER" id="PTHR14136">
    <property type="entry name" value="BTB_POZ DOMAIN-CONTAINING PROTEIN KCTD9"/>
    <property type="match status" value="1"/>
</dbReference>
<keyword evidence="4" id="KW-1185">Reference proteome</keyword>
<feature type="transmembrane region" description="Helical" evidence="2">
    <location>
        <begin position="78"/>
        <end position="102"/>
    </location>
</feature>
<dbReference type="PANTHER" id="PTHR14136:SF17">
    <property type="entry name" value="BTB_POZ DOMAIN-CONTAINING PROTEIN KCTD9"/>
    <property type="match status" value="1"/>
</dbReference>